<keyword evidence="5 7" id="KW-1133">Transmembrane helix</keyword>
<dbReference type="EMBL" id="CP007141">
    <property type="protein sequence ID" value="AJC73564.1"/>
    <property type="molecule type" value="Genomic_DNA"/>
</dbReference>
<keyword evidence="3 7" id="KW-0812">Transmembrane</keyword>
<evidence type="ECO:0000256" key="1">
    <source>
        <dbReference type="ARBA" id="ARBA00004127"/>
    </source>
</evidence>
<dbReference type="InterPro" id="IPR050133">
    <property type="entry name" value="NqrDE/RnfAE_oxidrdctase"/>
</dbReference>
<dbReference type="GO" id="GO:0012505">
    <property type="term" value="C:endomembrane system"/>
    <property type="evidence" value="ECO:0007669"/>
    <property type="project" value="UniProtKB-SubCell"/>
</dbReference>
<keyword evidence="4" id="KW-1278">Translocase</keyword>
<gene>
    <name evidence="8" type="ORF">AJ81_04355</name>
</gene>
<evidence type="ECO:0000256" key="2">
    <source>
        <dbReference type="ARBA" id="ARBA00022448"/>
    </source>
</evidence>
<evidence type="ECO:0000256" key="5">
    <source>
        <dbReference type="ARBA" id="ARBA00022989"/>
    </source>
</evidence>
<dbReference type="AlphaFoldDB" id="A0A0X1KQV3"/>
<feature type="transmembrane region" description="Helical" evidence="7">
    <location>
        <begin position="6"/>
        <end position="31"/>
    </location>
</feature>
<dbReference type="PaxDb" id="1123384-AJ81_04355"/>
<protein>
    <submittedName>
        <fullName evidence="8">Electron transport complex RsxE subunit</fullName>
    </submittedName>
</protein>
<evidence type="ECO:0000313" key="9">
    <source>
        <dbReference type="Proteomes" id="UP000077469"/>
    </source>
</evidence>
<dbReference type="STRING" id="1123384.AJ81_04355"/>
<name>A0A0X1KQV3_9THEM</name>
<feature type="transmembrane region" description="Helical" evidence="7">
    <location>
        <begin position="101"/>
        <end position="126"/>
    </location>
</feature>
<proteinExistence type="predicted"/>
<comment type="subcellular location">
    <subcellularLocation>
        <location evidence="1">Endomembrane system</location>
        <topology evidence="1">Multi-pass membrane protein</topology>
    </subcellularLocation>
</comment>
<keyword evidence="6 7" id="KW-0472">Membrane</keyword>
<evidence type="ECO:0000256" key="7">
    <source>
        <dbReference type="SAM" id="Phobius"/>
    </source>
</evidence>
<feature type="transmembrane region" description="Helical" evidence="7">
    <location>
        <begin position="43"/>
        <end position="61"/>
    </location>
</feature>
<dbReference type="Pfam" id="PF02508">
    <property type="entry name" value="Rnf-Nqr"/>
    <property type="match status" value="1"/>
</dbReference>
<feature type="transmembrane region" description="Helical" evidence="7">
    <location>
        <begin position="132"/>
        <end position="156"/>
    </location>
</feature>
<dbReference type="PANTHER" id="PTHR30335:SF1">
    <property type="entry name" value="NA(+)-TRANSLOCATING NADH-QUINONE REDUCTASE SUBUNIT E"/>
    <property type="match status" value="1"/>
</dbReference>
<dbReference type="InterPro" id="IPR003667">
    <property type="entry name" value="NqrDE/RnfAE"/>
</dbReference>
<sequence length="196" mass="21440">MGEISPFVLFLGSIFTGNMVLSYFLGMCSFISVSKEIKTANGLGMAVIFVMTVTTAINHVVYHNLLVPFGLEYLTYIVFIIVIAAFVQVLEMAIDRFSPTLYMNLGIFLPLITVNCAILGIALFMVVRNYGLIQSIFFGLGSGVGWWLAIVALAAIRMRLREQDIPVPLRGAGITLIIIGIMALAFIGFSGVFKLQ</sequence>
<dbReference type="RefSeq" id="WP_031504769.1">
    <property type="nucleotide sequence ID" value="NC_022795.1"/>
</dbReference>
<evidence type="ECO:0000256" key="3">
    <source>
        <dbReference type="ARBA" id="ARBA00022692"/>
    </source>
</evidence>
<evidence type="ECO:0000256" key="6">
    <source>
        <dbReference type="ARBA" id="ARBA00023136"/>
    </source>
</evidence>
<dbReference type="PIRSF" id="PIRSF006102">
    <property type="entry name" value="NQR_DE"/>
    <property type="match status" value="1"/>
</dbReference>
<dbReference type="PANTHER" id="PTHR30335">
    <property type="entry name" value="INTEGRAL MEMBRANE PROTEIN OF SOXR-REDUCING COMPLEX"/>
    <property type="match status" value="1"/>
</dbReference>
<evidence type="ECO:0000313" key="8">
    <source>
        <dbReference type="EMBL" id="AJC73564.1"/>
    </source>
</evidence>
<keyword evidence="2" id="KW-0813">Transport</keyword>
<accession>A0A0X1KQV3</accession>
<reference evidence="8 9" key="1">
    <citation type="submission" date="2014-01" db="EMBL/GenBank/DDBJ databases">
        <title>Genome sequencing of Thermotog hypogea.</title>
        <authorList>
            <person name="Zhang X."/>
            <person name="Alvare G."/>
            <person name="Fristensky B."/>
            <person name="Chen L."/>
            <person name="Suen T."/>
            <person name="Chen Q."/>
            <person name="Ma K."/>
        </authorList>
    </citation>
    <scope>NUCLEOTIDE SEQUENCE [LARGE SCALE GENOMIC DNA]</scope>
    <source>
        <strain evidence="8 9">DSM 11164</strain>
    </source>
</reference>
<organism evidence="8 9">
    <name type="scientific">Pseudothermotoga hypogea DSM 11164 = NBRC 106472</name>
    <dbReference type="NCBI Taxonomy" id="1123384"/>
    <lineage>
        <taxon>Bacteria</taxon>
        <taxon>Thermotogati</taxon>
        <taxon>Thermotogota</taxon>
        <taxon>Thermotogae</taxon>
        <taxon>Thermotogales</taxon>
        <taxon>Thermotogaceae</taxon>
        <taxon>Pseudothermotoga</taxon>
    </lineage>
</organism>
<feature type="transmembrane region" description="Helical" evidence="7">
    <location>
        <begin position="73"/>
        <end position="94"/>
    </location>
</feature>
<feature type="transmembrane region" description="Helical" evidence="7">
    <location>
        <begin position="168"/>
        <end position="193"/>
    </location>
</feature>
<dbReference type="KEGG" id="phy:AJ81_04355"/>
<dbReference type="Proteomes" id="UP000077469">
    <property type="component" value="Chromosome"/>
</dbReference>
<keyword evidence="9" id="KW-1185">Reference proteome</keyword>
<dbReference type="OrthoDB" id="9803631at2"/>
<dbReference type="PATRIC" id="fig|1123384.7.peg.852"/>
<evidence type="ECO:0000256" key="4">
    <source>
        <dbReference type="ARBA" id="ARBA00022967"/>
    </source>
</evidence>
<dbReference type="GO" id="GO:0005886">
    <property type="term" value="C:plasma membrane"/>
    <property type="evidence" value="ECO:0007669"/>
    <property type="project" value="TreeGrafter"/>
</dbReference>